<keyword evidence="4" id="KW-1185">Reference proteome</keyword>
<keyword evidence="1" id="KW-0732">Signal</keyword>
<proteinExistence type="predicted"/>
<dbReference type="EMBL" id="CP117167">
    <property type="protein sequence ID" value="WCT12151.1"/>
    <property type="molecule type" value="Genomic_DNA"/>
</dbReference>
<dbReference type="InterPro" id="IPR011055">
    <property type="entry name" value="Dup_hybrid_motif"/>
</dbReference>
<dbReference type="CDD" id="cd12797">
    <property type="entry name" value="M23_peptidase"/>
    <property type="match status" value="1"/>
</dbReference>
<name>A0ABY7T6Y6_9SPHI</name>
<feature type="domain" description="M23ase beta-sheet core" evidence="2">
    <location>
        <begin position="96"/>
        <end position="194"/>
    </location>
</feature>
<dbReference type="RefSeq" id="WP_273630397.1">
    <property type="nucleotide sequence ID" value="NZ_CP117167.1"/>
</dbReference>
<accession>A0ABY7T6Y6</accession>
<evidence type="ECO:0000259" key="2">
    <source>
        <dbReference type="Pfam" id="PF01551"/>
    </source>
</evidence>
<sequence length="235" mass="26396">MDKHWQLNNYITKHPDAISKVVAFNPVVDHFFHFNFTETNTELSGADVANTEKFSKYINSELEHHNCRLGIGGYMEHRTIYQRSVLFDDYEEPRTLHLGVDIWGPAGTHVYAPLAGKIHSFQDNNHFGDYGPTIILEHDLDGLTLYSLYGHLSRASLNGLKVGHIIQSGQKIAELGHADENGDWPPHLHFQLMFDLQGKSGDYPGVGKFSEKEALILNIPDPNLILQIPVATIVG</sequence>
<protein>
    <submittedName>
        <fullName evidence="3">Peptidoglycan DD-metalloendopeptidase family protein</fullName>
    </submittedName>
</protein>
<evidence type="ECO:0000313" key="4">
    <source>
        <dbReference type="Proteomes" id="UP001216139"/>
    </source>
</evidence>
<evidence type="ECO:0000313" key="3">
    <source>
        <dbReference type="EMBL" id="WCT12151.1"/>
    </source>
</evidence>
<dbReference type="SUPFAM" id="SSF51261">
    <property type="entry name" value="Duplicated hybrid motif"/>
    <property type="match status" value="1"/>
</dbReference>
<dbReference type="PANTHER" id="PTHR21666:SF289">
    <property type="entry name" value="L-ALA--D-GLU ENDOPEPTIDASE"/>
    <property type="match status" value="1"/>
</dbReference>
<evidence type="ECO:0000256" key="1">
    <source>
        <dbReference type="ARBA" id="ARBA00022729"/>
    </source>
</evidence>
<dbReference type="Proteomes" id="UP001216139">
    <property type="component" value="Chromosome"/>
</dbReference>
<gene>
    <name evidence="3" type="ORF">PQO05_25840</name>
</gene>
<dbReference type="InterPro" id="IPR050570">
    <property type="entry name" value="Cell_wall_metabolism_enzyme"/>
</dbReference>
<organism evidence="3 4">
    <name type="scientific">Mucilaginibacter jinjuensis</name>
    <dbReference type="NCBI Taxonomy" id="1176721"/>
    <lineage>
        <taxon>Bacteria</taxon>
        <taxon>Pseudomonadati</taxon>
        <taxon>Bacteroidota</taxon>
        <taxon>Sphingobacteriia</taxon>
        <taxon>Sphingobacteriales</taxon>
        <taxon>Sphingobacteriaceae</taxon>
        <taxon>Mucilaginibacter</taxon>
    </lineage>
</organism>
<dbReference type="PANTHER" id="PTHR21666">
    <property type="entry name" value="PEPTIDASE-RELATED"/>
    <property type="match status" value="1"/>
</dbReference>
<dbReference type="InterPro" id="IPR016047">
    <property type="entry name" value="M23ase_b-sheet_dom"/>
</dbReference>
<reference evidence="3 4" key="1">
    <citation type="submission" date="2023-02" db="EMBL/GenBank/DDBJ databases">
        <title>Genome sequence of Mucilaginibacter jinjuensis strain KACC 16571.</title>
        <authorList>
            <person name="Kim S."/>
            <person name="Heo J."/>
            <person name="Kwon S.-W."/>
        </authorList>
    </citation>
    <scope>NUCLEOTIDE SEQUENCE [LARGE SCALE GENOMIC DNA]</scope>
    <source>
        <strain evidence="3 4">KACC 16571</strain>
    </source>
</reference>
<dbReference type="Pfam" id="PF01551">
    <property type="entry name" value="Peptidase_M23"/>
    <property type="match status" value="1"/>
</dbReference>
<dbReference type="Gene3D" id="2.70.70.10">
    <property type="entry name" value="Glucose Permease (Domain IIA)"/>
    <property type="match status" value="1"/>
</dbReference>